<dbReference type="EMBL" id="CM026424">
    <property type="protein sequence ID" value="KAG0579640.1"/>
    <property type="molecule type" value="Genomic_DNA"/>
</dbReference>
<proteinExistence type="predicted"/>
<evidence type="ECO:0000313" key="2">
    <source>
        <dbReference type="EMBL" id="KAG0579640.1"/>
    </source>
</evidence>
<accession>A0A8T0I7H8</accession>
<reference evidence="2" key="1">
    <citation type="submission" date="2020-06" db="EMBL/GenBank/DDBJ databases">
        <title>WGS assembly of Ceratodon purpureus strain R40.</title>
        <authorList>
            <person name="Carey S.B."/>
            <person name="Jenkins J."/>
            <person name="Shu S."/>
            <person name="Lovell J.T."/>
            <person name="Sreedasyam A."/>
            <person name="Maumus F."/>
            <person name="Tiley G.P."/>
            <person name="Fernandez-Pozo N."/>
            <person name="Barry K."/>
            <person name="Chen C."/>
            <person name="Wang M."/>
            <person name="Lipzen A."/>
            <person name="Daum C."/>
            <person name="Saski C.A."/>
            <person name="Payton A.C."/>
            <person name="Mcbreen J.C."/>
            <person name="Conrad R.E."/>
            <person name="Kollar L.M."/>
            <person name="Olsson S."/>
            <person name="Huttunen S."/>
            <person name="Landis J.B."/>
            <person name="Wickett N.J."/>
            <person name="Johnson M.G."/>
            <person name="Rensing S.A."/>
            <person name="Grimwood J."/>
            <person name="Schmutz J."/>
            <person name="Mcdaniel S.F."/>
        </authorList>
    </citation>
    <scope>NUCLEOTIDE SEQUENCE</scope>
    <source>
        <strain evidence="2">R40</strain>
    </source>
</reference>
<comment type="caution">
    <text evidence="2">The sequence shown here is derived from an EMBL/GenBank/DDBJ whole genome shotgun (WGS) entry which is preliminary data.</text>
</comment>
<evidence type="ECO:0000313" key="3">
    <source>
        <dbReference type="Proteomes" id="UP000822688"/>
    </source>
</evidence>
<dbReference type="AlphaFoldDB" id="A0A8T0I7H8"/>
<evidence type="ECO:0000256" key="1">
    <source>
        <dbReference type="SAM" id="MobiDB-lite"/>
    </source>
</evidence>
<feature type="region of interest" description="Disordered" evidence="1">
    <location>
        <begin position="70"/>
        <end position="186"/>
    </location>
</feature>
<feature type="compositionally biased region" description="Polar residues" evidence="1">
    <location>
        <begin position="80"/>
        <end position="94"/>
    </location>
</feature>
<sequence length="186" mass="20628">MSSNSAPYATLHDLPKFEKRTADVRAPWFKEQAAVKNVRGQDPLPYVTCNSKNAPYATFDNVPKPAELCMQPSAPVPGTSGVQQLNPTNGSQLPQDRKHSAPYGTSNDIILPRAQANLAKVHQAPWDRSDRKLDHHPSQATVPKVHQAPWDRNDVHHKVQPRFPRGEDAPHYTSSNAPYATDSKRG</sequence>
<gene>
    <name evidence="2" type="ORF">KC19_4G112500</name>
</gene>
<feature type="compositionally biased region" description="Basic and acidic residues" evidence="1">
    <location>
        <begin position="125"/>
        <end position="137"/>
    </location>
</feature>
<protein>
    <submittedName>
        <fullName evidence="2">Uncharacterized protein</fullName>
    </submittedName>
</protein>
<dbReference type="Proteomes" id="UP000822688">
    <property type="component" value="Chromosome 4"/>
</dbReference>
<name>A0A8T0I7H8_CERPU</name>
<keyword evidence="3" id="KW-1185">Reference proteome</keyword>
<organism evidence="2 3">
    <name type="scientific">Ceratodon purpureus</name>
    <name type="common">Fire moss</name>
    <name type="synonym">Dicranum purpureum</name>
    <dbReference type="NCBI Taxonomy" id="3225"/>
    <lineage>
        <taxon>Eukaryota</taxon>
        <taxon>Viridiplantae</taxon>
        <taxon>Streptophyta</taxon>
        <taxon>Embryophyta</taxon>
        <taxon>Bryophyta</taxon>
        <taxon>Bryophytina</taxon>
        <taxon>Bryopsida</taxon>
        <taxon>Dicranidae</taxon>
        <taxon>Pseudoditrichales</taxon>
        <taxon>Ditrichaceae</taxon>
        <taxon>Ceratodon</taxon>
    </lineage>
</organism>